<evidence type="ECO:0000256" key="1">
    <source>
        <dbReference type="SAM" id="MobiDB-lite"/>
    </source>
</evidence>
<dbReference type="Proteomes" id="UP000663828">
    <property type="component" value="Unassembled WGS sequence"/>
</dbReference>
<dbReference type="AlphaFoldDB" id="A0A815X4Z9"/>
<protein>
    <submittedName>
        <fullName evidence="2">Uncharacterized protein</fullName>
    </submittedName>
</protein>
<evidence type="ECO:0000313" key="3">
    <source>
        <dbReference type="Proteomes" id="UP000663828"/>
    </source>
</evidence>
<keyword evidence="3" id="KW-1185">Reference proteome</keyword>
<comment type="caution">
    <text evidence="2">The sequence shown here is derived from an EMBL/GenBank/DDBJ whole genome shotgun (WGS) entry which is preliminary data.</text>
</comment>
<accession>A0A815X4Z9</accession>
<organism evidence="2 3">
    <name type="scientific">Adineta ricciae</name>
    <name type="common">Rotifer</name>
    <dbReference type="NCBI Taxonomy" id="249248"/>
    <lineage>
        <taxon>Eukaryota</taxon>
        <taxon>Metazoa</taxon>
        <taxon>Spiralia</taxon>
        <taxon>Gnathifera</taxon>
        <taxon>Rotifera</taxon>
        <taxon>Eurotatoria</taxon>
        <taxon>Bdelloidea</taxon>
        <taxon>Adinetida</taxon>
        <taxon>Adinetidae</taxon>
        <taxon>Adineta</taxon>
    </lineage>
</organism>
<feature type="compositionally biased region" description="Low complexity" evidence="1">
    <location>
        <begin position="14"/>
        <end position="41"/>
    </location>
</feature>
<name>A0A815X4Z9_ADIRI</name>
<feature type="region of interest" description="Disordered" evidence="1">
    <location>
        <begin position="155"/>
        <end position="186"/>
    </location>
</feature>
<gene>
    <name evidence="2" type="ORF">XAT740_LOCUS43056</name>
</gene>
<evidence type="ECO:0000313" key="2">
    <source>
        <dbReference type="EMBL" id="CAF1553188.1"/>
    </source>
</evidence>
<proteinExistence type="predicted"/>
<sequence length="431" mass="47655">MPSRTQRTQKKSQETSSKSKQTSSKSRQHPSSKSQQLPSPKTTEENHVFAIVRDEDSDMLCVLPRNELVPIKKSLRIAIGDTVLYGPRADSVRGVVILIGSEEECNQSFDIIQRTKNSSTYNTNVKSNVQSMNHPSSDKQIDCNEMGDDIADDIDEFDSEDPGVKNKEDACLSEEENDKENSFTNTNVSPFPILTTAGRDVASNLNIESSITFKRKTPPVNESSSVSPKSKRQKSLGFVSMREHVNLVAQLAQVNEENMLLHSTWMPRPVDKQTIDYFIYVGKTLSNYVNEVSDDGDGSLDRGDILDYICTTLGMTEAELRACAGKTLLSTARQVIGKKYPGLSTTFADVAKEHVQAVAGQWLSVACRINKLSLLDYACLMHPLEKKANDMPKIKKGMGNVFATRKHSQKMKIGLVSMDNSVANSDSDAST</sequence>
<dbReference type="EMBL" id="CAJNOR010005243">
    <property type="protein sequence ID" value="CAF1553188.1"/>
    <property type="molecule type" value="Genomic_DNA"/>
</dbReference>
<feature type="region of interest" description="Disordered" evidence="1">
    <location>
        <begin position="1"/>
        <end position="44"/>
    </location>
</feature>
<reference evidence="2" key="1">
    <citation type="submission" date="2021-02" db="EMBL/GenBank/DDBJ databases">
        <authorList>
            <person name="Nowell W R."/>
        </authorList>
    </citation>
    <scope>NUCLEOTIDE SEQUENCE</scope>
</reference>